<dbReference type="PROSITE" id="PS50052">
    <property type="entry name" value="GUANYLATE_KINASE_2"/>
    <property type="match status" value="1"/>
</dbReference>
<dbReference type="PROSITE" id="PS00856">
    <property type="entry name" value="GUANYLATE_KINASE_1"/>
    <property type="match status" value="1"/>
</dbReference>
<dbReference type="SUPFAM" id="SSF52540">
    <property type="entry name" value="P-loop containing nucleoside triphosphate hydrolases"/>
    <property type="match status" value="1"/>
</dbReference>
<dbReference type="EMBL" id="BTGC01000008">
    <property type="protein sequence ID" value="GMM52360.1"/>
    <property type="molecule type" value="Genomic_DNA"/>
</dbReference>
<keyword evidence="7" id="KW-0067">ATP-binding</keyword>
<evidence type="ECO:0000256" key="3">
    <source>
        <dbReference type="ARBA" id="ARBA00016296"/>
    </source>
</evidence>
<accession>A0AAV5RLE4</accession>
<organism evidence="10 11">
    <name type="scientific">Starmerella bacillaris</name>
    <name type="common">Yeast</name>
    <name type="synonym">Candida zemplinina</name>
    <dbReference type="NCBI Taxonomy" id="1247836"/>
    <lineage>
        <taxon>Eukaryota</taxon>
        <taxon>Fungi</taxon>
        <taxon>Dikarya</taxon>
        <taxon>Ascomycota</taxon>
        <taxon>Saccharomycotina</taxon>
        <taxon>Dipodascomycetes</taxon>
        <taxon>Dipodascales</taxon>
        <taxon>Trichomonascaceae</taxon>
        <taxon>Starmerella</taxon>
    </lineage>
</organism>
<gene>
    <name evidence="10" type="ORF">DASB73_033230</name>
</gene>
<sequence length="190" mass="21475">MPIRPVVLSGPSGSGKSTLLKKLFKDHPDTFGFSISHTTRKPREGEKQGVDYHFVTNEEFDELVREAKFIEHAKFGGNCYGTTIKAVDDVTQRGTVCILDIDMQGVKSVKNTDLDPYFIFISPPSHDVLRERLTNRGTETPESLQKRLDHSFAEMEYSKEPGSYDLVIVNDELDRAYAELKEFVTSNVLN</sequence>
<keyword evidence="4" id="KW-0808">Transferase</keyword>
<dbReference type="InterPro" id="IPR027417">
    <property type="entry name" value="P-loop_NTPase"/>
</dbReference>
<dbReference type="PANTHER" id="PTHR23117">
    <property type="entry name" value="GUANYLATE KINASE-RELATED"/>
    <property type="match status" value="1"/>
</dbReference>
<evidence type="ECO:0000256" key="2">
    <source>
        <dbReference type="ARBA" id="ARBA00012961"/>
    </source>
</evidence>
<dbReference type="InterPro" id="IPR017665">
    <property type="entry name" value="Guanylate_kinase"/>
</dbReference>
<dbReference type="NCBIfam" id="TIGR03263">
    <property type="entry name" value="guanyl_kin"/>
    <property type="match status" value="1"/>
</dbReference>
<dbReference type="GO" id="GO:0005524">
    <property type="term" value="F:ATP binding"/>
    <property type="evidence" value="ECO:0007669"/>
    <property type="project" value="UniProtKB-KW"/>
</dbReference>
<dbReference type="Pfam" id="PF00625">
    <property type="entry name" value="Guanylate_kin"/>
    <property type="match status" value="1"/>
</dbReference>
<dbReference type="InterPro" id="IPR020590">
    <property type="entry name" value="Guanylate_kinase_CS"/>
</dbReference>
<protein>
    <recommendedName>
        <fullName evidence="3">Guanylate kinase</fullName>
        <ecNumber evidence="2">2.7.4.8</ecNumber>
    </recommendedName>
    <alternativeName>
        <fullName evidence="8">GMP kinase</fullName>
    </alternativeName>
</protein>
<dbReference type="InterPro" id="IPR008144">
    <property type="entry name" value="Guanylate_kin-like_dom"/>
</dbReference>
<dbReference type="Gene3D" id="3.30.63.10">
    <property type="entry name" value="Guanylate Kinase phosphate binding domain"/>
    <property type="match status" value="1"/>
</dbReference>
<dbReference type="Gene3D" id="3.40.50.300">
    <property type="entry name" value="P-loop containing nucleotide triphosphate hydrolases"/>
    <property type="match status" value="1"/>
</dbReference>
<dbReference type="PANTHER" id="PTHR23117:SF13">
    <property type="entry name" value="GUANYLATE KINASE"/>
    <property type="match status" value="1"/>
</dbReference>
<dbReference type="CDD" id="cd00071">
    <property type="entry name" value="GMPK"/>
    <property type="match status" value="1"/>
</dbReference>
<name>A0AAV5RLE4_STABA</name>
<evidence type="ECO:0000256" key="1">
    <source>
        <dbReference type="ARBA" id="ARBA00005790"/>
    </source>
</evidence>
<feature type="domain" description="Guanylate kinase-like" evidence="9">
    <location>
        <begin position="3"/>
        <end position="185"/>
    </location>
</feature>
<keyword evidence="11" id="KW-1185">Reference proteome</keyword>
<dbReference type="InterPro" id="IPR008145">
    <property type="entry name" value="GK/Ca_channel_bsu"/>
</dbReference>
<comment type="similarity">
    <text evidence="1">Belongs to the guanylate kinase family.</text>
</comment>
<dbReference type="GO" id="GO:0005829">
    <property type="term" value="C:cytosol"/>
    <property type="evidence" value="ECO:0007669"/>
    <property type="project" value="TreeGrafter"/>
</dbReference>
<evidence type="ECO:0000256" key="6">
    <source>
        <dbReference type="ARBA" id="ARBA00022777"/>
    </source>
</evidence>
<keyword evidence="5" id="KW-0547">Nucleotide-binding</keyword>
<dbReference type="AlphaFoldDB" id="A0AAV5RLE4"/>
<evidence type="ECO:0000313" key="10">
    <source>
        <dbReference type="EMBL" id="GMM52360.1"/>
    </source>
</evidence>
<dbReference type="FunFam" id="3.30.63.10:FF:000002">
    <property type="entry name" value="Guanylate kinase 1"/>
    <property type="match status" value="1"/>
</dbReference>
<reference evidence="10 11" key="1">
    <citation type="journal article" date="2023" name="Elife">
        <title>Identification of key yeast species and microbe-microbe interactions impacting larval growth of Drosophila in the wild.</title>
        <authorList>
            <person name="Mure A."/>
            <person name="Sugiura Y."/>
            <person name="Maeda R."/>
            <person name="Honda K."/>
            <person name="Sakurai N."/>
            <person name="Takahashi Y."/>
            <person name="Watada M."/>
            <person name="Katoh T."/>
            <person name="Gotoh A."/>
            <person name="Gotoh Y."/>
            <person name="Taniguchi I."/>
            <person name="Nakamura K."/>
            <person name="Hayashi T."/>
            <person name="Katayama T."/>
            <person name="Uemura T."/>
            <person name="Hattori Y."/>
        </authorList>
    </citation>
    <scope>NUCLEOTIDE SEQUENCE [LARGE SCALE GENOMIC DNA]</scope>
    <source>
        <strain evidence="10 11">SB-73</strain>
    </source>
</reference>
<dbReference type="Proteomes" id="UP001362899">
    <property type="component" value="Unassembled WGS sequence"/>
</dbReference>
<dbReference type="GO" id="GO:0004385">
    <property type="term" value="F:GMP kinase activity"/>
    <property type="evidence" value="ECO:0007669"/>
    <property type="project" value="UniProtKB-EC"/>
</dbReference>
<evidence type="ECO:0000313" key="11">
    <source>
        <dbReference type="Proteomes" id="UP001362899"/>
    </source>
</evidence>
<evidence type="ECO:0000256" key="8">
    <source>
        <dbReference type="ARBA" id="ARBA00030128"/>
    </source>
</evidence>
<dbReference type="EC" id="2.7.4.8" evidence="2"/>
<keyword evidence="6 10" id="KW-0418">Kinase</keyword>
<dbReference type="HAMAP" id="MF_00328">
    <property type="entry name" value="Guanylate_kinase"/>
    <property type="match status" value="1"/>
</dbReference>
<evidence type="ECO:0000256" key="5">
    <source>
        <dbReference type="ARBA" id="ARBA00022741"/>
    </source>
</evidence>
<evidence type="ECO:0000256" key="4">
    <source>
        <dbReference type="ARBA" id="ARBA00022679"/>
    </source>
</evidence>
<evidence type="ECO:0000256" key="7">
    <source>
        <dbReference type="ARBA" id="ARBA00022840"/>
    </source>
</evidence>
<evidence type="ECO:0000259" key="9">
    <source>
        <dbReference type="PROSITE" id="PS50052"/>
    </source>
</evidence>
<dbReference type="FunFam" id="3.40.50.300:FF:000776">
    <property type="entry name" value="Guanylate kinase 2"/>
    <property type="match status" value="1"/>
</dbReference>
<proteinExistence type="inferred from homology"/>
<dbReference type="SMART" id="SM00072">
    <property type="entry name" value="GuKc"/>
    <property type="match status" value="1"/>
</dbReference>
<comment type="caution">
    <text evidence="10">The sequence shown here is derived from an EMBL/GenBank/DDBJ whole genome shotgun (WGS) entry which is preliminary data.</text>
</comment>